<dbReference type="GO" id="GO:0016020">
    <property type="term" value="C:membrane"/>
    <property type="evidence" value="ECO:0007669"/>
    <property type="project" value="UniProtKB-SubCell"/>
</dbReference>
<feature type="transmembrane region" description="Helical" evidence="9">
    <location>
        <begin position="137"/>
        <end position="158"/>
    </location>
</feature>
<dbReference type="PANTHER" id="PTHR22811">
    <property type="entry name" value="TRANSMEMBRANE EMP24 DOMAIN-CONTAINING PROTEIN"/>
    <property type="match status" value="1"/>
</dbReference>
<evidence type="ECO:0000256" key="1">
    <source>
        <dbReference type="ARBA" id="ARBA00004479"/>
    </source>
</evidence>
<dbReference type="InterPro" id="IPR015720">
    <property type="entry name" value="Emp24-like"/>
</dbReference>
<comment type="similarity">
    <text evidence="2">Belongs to the EMP24/GP25L family.</text>
</comment>
<evidence type="ECO:0000256" key="9">
    <source>
        <dbReference type="SAM" id="Phobius"/>
    </source>
</evidence>
<sequence>MYADTSTPKYPRPTASWSAHFRKMNPFQHHARVNDVDLEKQAQPRDIGGNQQGGDLEGSLEQQKENAKERTTSGVKRKHERALRWLGRVGFFAKAVVYGIIGALTIANIAGWSAPNGSSGNESPAGVFLLIGGVPKVGRGLLVAMACGLIIYIIWRFWEAITGQGQDATFGKAKNFFRYRLSPFVSGCVYTAYLYYIIRMIFETSDQQQQSVSGKSFPNSWRDSAFGRFGLVLCGVAFAIAFLTQIVNAIGGGFRVDLKTSEPDFRPIWLKHFVHISGRIGFLGRAMLFGTVSVFMWDALAKPLESGQQNIVAAAITNLNTNAGGKFFLVFLGVCLIIYAIFALLNCKYKYFPTPPPTRHPKRGHNEPEPGALDHDRNPGAEEQLPPNGKECFFEDLERGDKLTVTYQVGDGGNLDIDFWMMNPVDHVIATATRESTGTYNIEAELDGRYTYCFSNMMSSVSEKWVSFNVHGLQHPIPDASEHIDPLEREIRDLADSISAVKDEQEYIVVRERQHRDTAESTNSRVVWWSLLQTALLIAVCLWQVFYLKRFFEVKRVV</sequence>
<keyword evidence="3 9" id="KW-0812">Transmembrane</keyword>
<evidence type="ECO:0000256" key="4">
    <source>
        <dbReference type="ARBA" id="ARBA00022729"/>
    </source>
</evidence>
<feature type="compositionally biased region" description="Basic and acidic residues" evidence="8">
    <location>
        <begin position="62"/>
        <end position="71"/>
    </location>
</feature>
<feature type="transmembrane region" description="Helical" evidence="9">
    <location>
        <begin position="526"/>
        <end position="546"/>
    </location>
</feature>
<dbReference type="SUPFAM" id="SSF101576">
    <property type="entry name" value="Supernatant protein factor (SPF), C-terminal domain"/>
    <property type="match status" value="1"/>
</dbReference>
<evidence type="ECO:0000256" key="8">
    <source>
        <dbReference type="SAM" id="MobiDB-lite"/>
    </source>
</evidence>
<name>A0A261Y0R3_9FUNG</name>
<dbReference type="SMART" id="SM01190">
    <property type="entry name" value="EMP24_GP25L"/>
    <property type="match status" value="1"/>
</dbReference>
<dbReference type="InterPro" id="IPR009038">
    <property type="entry name" value="GOLD_dom"/>
</dbReference>
<feature type="region of interest" description="Disordered" evidence="8">
    <location>
        <begin position="356"/>
        <end position="388"/>
    </location>
</feature>
<comment type="caution">
    <text evidence="11">The sequence shown here is derived from an EMBL/GenBank/DDBJ whole genome shotgun (WGS) entry which is preliminary data.</text>
</comment>
<evidence type="ECO:0000256" key="2">
    <source>
        <dbReference type="ARBA" id="ARBA00007104"/>
    </source>
</evidence>
<dbReference type="InterPro" id="IPR036598">
    <property type="entry name" value="GOLD_dom_sf"/>
</dbReference>
<evidence type="ECO:0000256" key="5">
    <source>
        <dbReference type="ARBA" id="ARBA00022989"/>
    </source>
</evidence>
<feature type="transmembrane region" description="Helical" evidence="9">
    <location>
        <begin position="272"/>
        <end position="297"/>
    </location>
</feature>
<feature type="transmembrane region" description="Helical" evidence="9">
    <location>
        <begin position="85"/>
        <end position="110"/>
    </location>
</feature>
<proteinExistence type="inferred from homology"/>
<protein>
    <recommendedName>
        <fullName evidence="10">GOLD domain-containing protein</fullName>
    </recommendedName>
</protein>
<comment type="subcellular location">
    <subcellularLocation>
        <location evidence="7">Endomembrane system</location>
        <topology evidence="7">Single-pass membrane protein</topology>
    </subcellularLocation>
    <subcellularLocation>
        <location evidence="1">Membrane</location>
        <topology evidence="1">Single-pass type I membrane protein</topology>
    </subcellularLocation>
</comment>
<feature type="transmembrane region" description="Helical" evidence="9">
    <location>
        <begin position="229"/>
        <end position="251"/>
    </location>
</feature>
<dbReference type="PROSITE" id="PS50866">
    <property type="entry name" value="GOLD"/>
    <property type="match status" value="1"/>
</dbReference>
<feature type="transmembrane region" description="Helical" evidence="9">
    <location>
        <begin position="179"/>
        <end position="198"/>
    </location>
</feature>
<feature type="region of interest" description="Disordered" evidence="8">
    <location>
        <begin position="44"/>
        <end position="75"/>
    </location>
</feature>
<reference evidence="11 12" key="1">
    <citation type="journal article" date="2017" name="Mycologia">
        <title>Bifiguratus adelaidae, gen. et sp. nov., a new member of Mucoromycotina in endophytic and soil-dwelling habitats.</title>
        <authorList>
            <person name="Torres-Cruz T.J."/>
            <person name="Billingsley Tobias T.L."/>
            <person name="Almatruk M."/>
            <person name="Hesse C."/>
            <person name="Kuske C.R."/>
            <person name="Desiro A."/>
            <person name="Benucci G.M."/>
            <person name="Bonito G."/>
            <person name="Stajich J.E."/>
            <person name="Dunlap C."/>
            <person name="Arnold A.E."/>
            <person name="Porras-Alfaro A."/>
        </authorList>
    </citation>
    <scope>NUCLEOTIDE SEQUENCE [LARGE SCALE GENOMIC DNA]</scope>
    <source>
        <strain evidence="11 12">AZ0501</strain>
    </source>
</reference>
<dbReference type="AlphaFoldDB" id="A0A261Y0R3"/>
<evidence type="ECO:0000256" key="3">
    <source>
        <dbReference type="ARBA" id="ARBA00022692"/>
    </source>
</evidence>
<evidence type="ECO:0000256" key="7">
    <source>
        <dbReference type="ARBA" id="ARBA00037847"/>
    </source>
</evidence>
<dbReference type="Pfam" id="PF06724">
    <property type="entry name" value="DUF1206"/>
    <property type="match status" value="1"/>
</dbReference>
<feature type="compositionally biased region" description="Basic and acidic residues" evidence="8">
    <location>
        <begin position="364"/>
        <end position="380"/>
    </location>
</feature>
<accession>A0A261Y0R3</accession>
<evidence type="ECO:0000256" key="6">
    <source>
        <dbReference type="ARBA" id="ARBA00023136"/>
    </source>
</evidence>
<evidence type="ECO:0000313" key="12">
    <source>
        <dbReference type="Proteomes" id="UP000242875"/>
    </source>
</evidence>
<feature type="domain" description="GOLD" evidence="10">
    <location>
        <begin position="390"/>
        <end position="472"/>
    </location>
</feature>
<dbReference type="OrthoDB" id="18869at2759"/>
<keyword evidence="5 9" id="KW-1133">Transmembrane helix</keyword>
<feature type="transmembrane region" description="Helical" evidence="9">
    <location>
        <begin position="327"/>
        <end position="345"/>
    </location>
</feature>
<evidence type="ECO:0000259" key="10">
    <source>
        <dbReference type="PROSITE" id="PS50866"/>
    </source>
</evidence>
<gene>
    <name evidence="11" type="ORF">BZG36_02953</name>
</gene>
<dbReference type="Pfam" id="PF01105">
    <property type="entry name" value="EMP24_GP25L"/>
    <property type="match status" value="1"/>
</dbReference>
<dbReference type="EMBL" id="MVBO01000049">
    <property type="protein sequence ID" value="OZJ04215.1"/>
    <property type="molecule type" value="Genomic_DNA"/>
</dbReference>
<dbReference type="GO" id="GO:0012505">
    <property type="term" value="C:endomembrane system"/>
    <property type="evidence" value="ECO:0007669"/>
    <property type="project" value="UniProtKB-SubCell"/>
</dbReference>
<keyword evidence="4" id="KW-0732">Signal</keyword>
<dbReference type="InterPro" id="IPR009597">
    <property type="entry name" value="DUF1206"/>
</dbReference>
<keyword evidence="6 9" id="KW-0472">Membrane</keyword>
<keyword evidence="12" id="KW-1185">Reference proteome</keyword>
<dbReference type="Proteomes" id="UP000242875">
    <property type="component" value="Unassembled WGS sequence"/>
</dbReference>
<organism evidence="11 12">
    <name type="scientific">Bifiguratus adelaidae</name>
    <dbReference type="NCBI Taxonomy" id="1938954"/>
    <lineage>
        <taxon>Eukaryota</taxon>
        <taxon>Fungi</taxon>
        <taxon>Fungi incertae sedis</taxon>
        <taxon>Mucoromycota</taxon>
        <taxon>Mucoromycotina</taxon>
        <taxon>Endogonomycetes</taxon>
        <taxon>Endogonales</taxon>
        <taxon>Endogonales incertae sedis</taxon>
        <taxon>Bifiguratus</taxon>
    </lineage>
</organism>
<evidence type="ECO:0000313" key="11">
    <source>
        <dbReference type="EMBL" id="OZJ04215.1"/>
    </source>
</evidence>